<gene>
    <name evidence="1" type="ORF">HICCMSTLAB_LOCUS2146</name>
</gene>
<dbReference type="EMBL" id="CAJNRD030001117">
    <property type="protein sequence ID" value="CAG5076329.1"/>
    <property type="molecule type" value="Genomic_DNA"/>
</dbReference>
<keyword evidence="2" id="KW-1185">Reference proteome</keyword>
<evidence type="ECO:0000313" key="2">
    <source>
        <dbReference type="Proteomes" id="UP000786811"/>
    </source>
</evidence>
<evidence type="ECO:0000313" key="1">
    <source>
        <dbReference type="EMBL" id="CAG5076329.1"/>
    </source>
</evidence>
<dbReference type="AlphaFoldDB" id="A0A8J2H3U4"/>
<comment type="caution">
    <text evidence="1">The sequence shown here is derived from an EMBL/GenBank/DDBJ whole genome shotgun (WGS) entry which is preliminary data.</text>
</comment>
<proteinExistence type="predicted"/>
<reference evidence="1" key="1">
    <citation type="submission" date="2021-04" db="EMBL/GenBank/DDBJ databases">
        <authorList>
            <person name="Chebbi M.A.C M."/>
        </authorList>
    </citation>
    <scope>NUCLEOTIDE SEQUENCE</scope>
</reference>
<dbReference type="Proteomes" id="UP000786811">
    <property type="component" value="Unassembled WGS sequence"/>
</dbReference>
<feature type="non-terminal residue" evidence="1">
    <location>
        <position position="1"/>
    </location>
</feature>
<name>A0A8J2H3U4_COTCN</name>
<organism evidence="1 2">
    <name type="scientific">Cotesia congregata</name>
    <name type="common">Parasitoid wasp</name>
    <name type="synonym">Apanteles congregatus</name>
    <dbReference type="NCBI Taxonomy" id="51543"/>
    <lineage>
        <taxon>Eukaryota</taxon>
        <taxon>Metazoa</taxon>
        <taxon>Ecdysozoa</taxon>
        <taxon>Arthropoda</taxon>
        <taxon>Hexapoda</taxon>
        <taxon>Insecta</taxon>
        <taxon>Pterygota</taxon>
        <taxon>Neoptera</taxon>
        <taxon>Endopterygota</taxon>
        <taxon>Hymenoptera</taxon>
        <taxon>Apocrita</taxon>
        <taxon>Ichneumonoidea</taxon>
        <taxon>Braconidae</taxon>
        <taxon>Microgastrinae</taxon>
        <taxon>Cotesia</taxon>
    </lineage>
</organism>
<sequence length="52" mass="6154">MLRSVRWGFLLEKQQLCIWFLEKIFLNLIPKIRDKRAKAVEAVAAQHPVVYS</sequence>
<protein>
    <submittedName>
        <fullName evidence="1">Uncharacterized protein</fullName>
    </submittedName>
</protein>
<accession>A0A8J2H3U4</accession>